<organism evidence="1">
    <name type="scientific">Cacopsylla melanoneura</name>
    <dbReference type="NCBI Taxonomy" id="428564"/>
    <lineage>
        <taxon>Eukaryota</taxon>
        <taxon>Metazoa</taxon>
        <taxon>Ecdysozoa</taxon>
        <taxon>Arthropoda</taxon>
        <taxon>Hexapoda</taxon>
        <taxon>Insecta</taxon>
        <taxon>Pterygota</taxon>
        <taxon>Neoptera</taxon>
        <taxon>Paraneoptera</taxon>
        <taxon>Hemiptera</taxon>
        <taxon>Sternorrhyncha</taxon>
        <taxon>Psylloidea</taxon>
        <taxon>Psyllidae</taxon>
        <taxon>Psyllinae</taxon>
        <taxon>Cacopsylla</taxon>
    </lineage>
</organism>
<sequence length="108" mass="12524">MYLHRYIIPLYLYSVLRLKVTRCQHTETCQLFSFFSFFSQRGSILALSSLDIGIQLYMQVFLHLIASRTFYLFSQRGILGIYLRHRLAKSRASGWVSNNQPPAVTVSA</sequence>
<evidence type="ECO:0000313" key="1">
    <source>
        <dbReference type="EMBL" id="CAG6686236.1"/>
    </source>
</evidence>
<reference evidence="1" key="1">
    <citation type="submission" date="2021-05" db="EMBL/GenBank/DDBJ databases">
        <authorList>
            <person name="Alioto T."/>
            <person name="Alioto T."/>
            <person name="Gomez Garrido J."/>
        </authorList>
    </citation>
    <scope>NUCLEOTIDE SEQUENCE</scope>
</reference>
<accession>A0A8D8TFT2</accession>
<dbReference type="AlphaFoldDB" id="A0A8D8TFT2"/>
<name>A0A8D8TFT2_9HEMI</name>
<protein>
    <submittedName>
        <fullName evidence="1">Uncharacterized protein</fullName>
    </submittedName>
</protein>
<dbReference type="EMBL" id="HBUF01275359">
    <property type="protein sequence ID" value="CAG6686236.1"/>
    <property type="molecule type" value="Transcribed_RNA"/>
</dbReference>
<proteinExistence type="predicted"/>